<dbReference type="Gene3D" id="2.60.40.1250">
    <property type="entry name" value="Thiol:disulfide interchange protein DsbD, N-terminal domain"/>
    <property type="match status" value="1"/>
</dbReference>
<evidence type="ECO:0000313" key="10">
    <source>
        <dbReference type="EMBL" id="MBP0483189.1"/>
    </source>
</evidence>
<dbReference type="Proteomes" id="UP000675940">
    <property type="component" value="Unassembled WGS sequence"/>
</dbReference>
<keyword evidence="5 8" id="KW-1133">Transmembrane helix</keyword>
<name>A0A940MPQ3_9RHOB</name>
<dbReference type="AlphaFoldDB" id="A0A940MPQ3"/>
<dbReference type="PROSITE" id="PS00194">
    <property type="entry name" value="THIOREDOXIN_1"/>
    <property type="match status" value="1"/>
</dbReference>
<dbReference type="InterPro" id="IPR028250">
    <property type="entry name" value="DsbDN"/>
</dbReference>
<keyword evidence="6 8" id="KW-0472">Membrane</keyword>
<organism evidence="10 11">
    <name type="scientific">Sagittula salina</name>
    <dbReference type="NCBI Taxonomy" id="2820268"/>
    <lineage>
        <taxon>Bacteria</taxon>
        <taxon>Pseudomonadati</taxon>
        <taxon>Pseudomonadota</taxon>
        <taxon>Alphaproteobacteria</taxon>
        <taxon>Rhodobacterales</taxon>
        <taxon>Roseobacteraceae</taxon>
        <taxon>Sagittula</taxon>
    </lineage>
</organism>
<dbReference type="GO" id="GO:0047134">
    <property type="term" value="F:protein-disulfide reductase [NAD(P)H] activity"/>
    <property type="evidence" value="ECO:0007669"/>
    <property type="project" value="UniProtKB-EC"/>
</dbReference>
<sequence>MTTLRSESLRPFAFLCTALRTFLIVAGLTGPVAAQDGLFSSGAPLDPREAFALSVTPQPDGSRLLRWEIADGYYLYRDYLAVETDTRAPVPLESDPGTQKEDPTFGAVEVYYDQAEARIGPVSDPLSVTYQGCQEDGICYPPITDSLPALPVAAPDGPKETGSPAFTPGGGITLAEDAGLVEGLVQRGGLRLLLLGFFGFGLLLAFTPCVLPMIPILGGLLAGQGESLTARRGLALSATYVLAMSSALALLGVAAAWSGQNLQIVLQSPLAVGGVALLFAALALSMFGLFELRFPQAWNDRMATAGSGRRGTFAGAAGLGFTSALIMGPCVTAPLAGALLYIAQTGDTALGAAALFSLGLGQGVPLLLLGAFGSRALPRAGRWMQVVNRLFGFVFLVMAAWLAGRVVPPAAGLAIWAGVLVLTGVFLGALDRPEAGAAPVQRLRQAAGIAALLAGALMGVGAASGGDDPLRPLAGLRGEMQTAVSEKAIDFTTIRSVPELEAALAQSDRPALIYFTADWCVSCRAIERHVWPDAGVQAALSEMQVIAADLTKFDSESQGLLDHLRSVGPPTMVFLDAEGREREDTRLIGEPGPADVMASARAVQ</sequence>
<dbReference type="EMBL" id="JAGISH010000006">
    <property type="protein sequence ID" value="MBP0483189.1"/>
    <property type="molecule type" value="Genomic_DNA"/>
</dbReference>
<evidence type="ECO:0000256" key="4">
    <source>
        <dbReference type="ARBA" id="ARBA00022748"/>
    </source>
</evidence>
<dbReference type="InterPro" id="IPR017937">
    <property type="entry name" value="Thioredoxin_CS"/>
</dbReference>
<keyword evidence="10" id="KW-0560">Oxidoreductase</keyword>
<dbReference type="InterPro" id="IPR036929">
    <property type="entry name" value="DsbDN_sf"/>
</dbReference>
<comment type="subcellular location">
    <subcellularLocation>
        <location evidence="1">Cell membrane</location>
        <topology evidence="1">Multi-pass membrane protein</topology>
    </subcellularLocation>
</comment>
<feature type="transmembrane region" description="Helical" evidence="8">
    <location>
        <begin position="386"/>
        <end position="404"/>
    </location>
</feature>
<dbReference type="PANTHER" id="PTHR32234:SF0">
    <property type="entry name" value="THIOL:DISULFIDE INTERCHANGE PROTEIN DSBD"/>
    <property type="match status" value="1"/>
</dbReference>
<keyword evidence="3 8" id="KW-0812">Transmembrane</keyword>
<dbReference type="InterPro" id="IPR013766">
    <property type="entry name" value="Thioredoxin_domain"/>
</dbReference>
<protein>
    <submittedName>
        <fullName evidence="10">Protein-disulfide reductase DsbD</fullName>
        <ecNumber evidence="10">1.8.1.8</ecNumber>
    </submittedName>
</protein>
<keyword evidence="2" id="KW-1003">Cell membrane</keyword>
<evidence type="ECO:0000256" key="3">
    <source>
        <dbReference type="ARBA" id="ARBA00022692"/>
    </source>
</evidence>
<dbReference type="InterPro" id="IPR003834">
    <property type="entry name" value="Cyt_c_assmbl_TM_dom"/>
</dbReference>
<dbReference type="InterPro" id="IPR036249">
    <property type="entry name" value="Thioredoxin-like_sf"/>
</dbReference>
<dbReference type="Pfam" id="PF13899">
    <property type="entry name" value="Thioredoxin_7"/>
    <property type="match status" value="1"/>
</dbReference>
<dbReference type="GO" id="GO:0045454">
    <property type="term" value="P:cell redox homeostasis"/>
    <property type="evidence" value="ECO:0007669"/>
    <property type="project" value="TreeGrafter"/>
</dbReference>
<keyword evidence="7" id="KW-0676">Redox-active center</keyword>
<dbReference type="RefSeq" id="WP_209361138.1">
    <property type="nucleotide sequence ID" value="NZ_JAGISH010000006.1"/>
</dbReference>
<dbReference type="SUPFAM" id="SSF74863">
    <property type="entry name" value="Thiol:disulfide interchange protein DsbD, N-terminal domain (DsbD-alpha)"/>
    <property type="match status" value="1"/>
</dbReference>
<keyword evidence="11" id="KW-1185">Reference proteome</keyword>
<reference evidence="10" key="1">
    <citation type="submission" date="2021-03" db="EMBL/GenBank/DDBJ databases">
        <title>Sagittula salina sp. nov. strain M10.9X isolated from the marine waste.</title>
        <authorList>
            <person name="Satari L."/>
            <person name="Molina-Menor E."/>
            <person name="Vidal-Verdu A."/>
            <person name="Pascual J."/>
            <person name="Pereto J."/>
            <person name="Porcar M."/>
        </authorList>
    </citation>
    <scope>NUCLEOTIDE SEQUENCE</scope>
    <source>
        <strain evidence="10">M10.9X</strain>
    </source>
</reference>
<feature type="transmembrane region" description="Helical" evidence="8">
    <location>
        <begin position="410"/>
        <end position="430"/>
    </location>
</feature>
<feature type="domain" description="Thioredoxin" evidence="9">
    <location>
        <begin position="482"/>
        <end position="604"/>
    </location>
</feature>
<evidence type="ECO:0000256" key="7">
    <source>
        <dbReference type="ARBA" id="ARBA00023284"/>
    </source>
</evidence>
<dbReference type="NCBIfam" id="NF001419">
    <property type="entry name" value="PRK00293.1"/>
    <property type="match status" value="1"/>
</dbReference>
<dbReference type="PROSITE" id="PS51352">
    <property type="entry name" value="THIOREDOXIN_2"/>
    <property type="match status" value="1"/>
</dbReference>
<feature type="transmembrane region" description="Helical" evidence="8">
    <location>
        <begin position="313"/>
        <end position="343"/>
    </location>
</feature>
<evidence type="ECO:0000256" key="1">
    <source>
        <dbReference type="ARBA" id="ARBA00004651"/>
    </source>
</evidence>
<dbReference type="GO" id="GO:0005886">
    <property type="term" value="C:plasma membrane"/>
    <property type="evidence" value="ECO:0007669"/>
    <property type="project" value="UniProtKB-SubCell"/>
</dbReference>
<comment type="caution">
    <text evidence="10">The sequence shown here is derived from an EMBL/GenBank/DDBJ whole genome shotgun (WGS) entry which is preliminary data.</text>
</comment>
<evidence type="ECO:0000259" key="9">
    <source>
        <dbReference type="PROSITE" id="PS51352"/>
    </source>
</evidence>
<gene>
    <name evidence="10" type="primary">dsbD</name>
    <name evidence="10" type="ORF">J5474_11895</name>
</gene>
<feature type="transmembrane region" description="Helical" evidence="8">
    <location>
        <begin position="349"/>
        <end position="374"/>
    </location>
</feature>
<dbReference type="EC" id="1.8.1.8" evidence="10"/>
<keyword evidence="4" id="KW-0201">Cytochrome c-type biogenesis</keyword>
<evidence type="ECO:0000256" key="2">
    <source>
        <dbReference type="ARBA" id="ARBA00022475"/>
    </source>
</evidence>
<proteinExistence type="predicted"/>
<evidence type="ECO:0000256" key="8">
    <source>
        <dbReference type="SAM" id="Phobius"/>
    </source>
</evidence>
<feature type="transmembrane region" description="Helical" evidence="8">
    <location>
        <begin position="270"/>
        <end position="292"/>
    </location>
</feature>
<feature type="transmembrane region" description="Helical" evidence="8">
    <location>
        <begin position="442"/>
        <end position="463"/>
    </location>
</feature>
<evidence type="ECO:0000313" key="11">
    <source>
        <dbReference type="Proteomes" id="UP000675940"/>
    </source>
</evidence>
<dbReference type="SUPFAM" id="SSF52833">
    <property type="entry name" value="Thioredoxin-like"/>
    <property type="match status" value="1"/>
</dbReference>
<feature type="transmembrane region" description="Helical" evidence="8">
    <location>
        <begin position="234"/>
        <end position="258"/>
    </location>
</feature>
<dbReference type="Gene3D" id="3.40.30.10">
    <property type="entry name" value="Glutaredoxin"/>
    <property type="match status" value="1"/>
</dbReference>
<evidence type="ECO:0000256" key="5">
    <source>
        <dbReference type="ARBA" id="ARBA00022989"/>
    </source>
</evidence>
<dbReference type="GO" id="GO:0017004">
    <property type="term" value="P:cytochrome complex assembly"/>
    <property type="evidence" value="ECO:0007669"/>
    <property type="project" value="UniProtKB-KW"/>
</dbReference>
<accession>A0A940MPQ3</accession>
<evidence type="ECO:0000256" key="6">
    <source>
        <dbReference type="ARBA" id="ARBA00023136"/>
    </source>
</evidence>
<dbReference type="Pfam" id="PF11412">
    <property type="entry name" value="DsbD_N"/>
    <property type="match status" value="1"/>
</dbReference>
<dbReference type="PANTHER" id="PTHR32234">
    <property type="entry name" value="THIOL:DISULFIDE INTERCHANGE PROTEIN DSBD"/>
    <property type="match status" value="1"/>
</dbReference>
<dbReference type="Pfam" id="PF02683">
    <property type="entry name" value="DsbD_TM"/>
    <property type="match status" value="1"/>
</dbReference>
<feature type="transmembrane region" description="Helical" evidence="8">
    <location>
        <begin position="192"/>
        <end position="222"/>
    </location>
</feature>